<evidence type="ECO:0000313" key="4">
    <source>
        <dbReference type="Proteomes" id="UP001595756"/>
    </source>
</evidence>
<organism evidence="3 4">
    <name type="scientific">Castellaniella hirudinis</name>
    <dbReference type="NCBI Taxonomy" id="1144617"/>
    <lineage>
        <taxon>Bacteria</taxon>
        <taxon>Pseudomonadati</taxon>
        <taxon>Pseudomonadota</taxon>
        <taxon>Betaproteobacteria</taxon>
        <taxon>Burkholderiales</taxon>
        <taxon>Alcaligenaceae</taxon>
        <taxon>Castellaniella</taxon>
    </lineage>
</organism>
<evidence type="ECO:0008006" key="5">
    <source>
        <dbReference type="Google" id="ProtNLM"/>
    </source>
</evidence>
<keyword evidence="4" id="KW-1185">Reference proteome</keyword>
<protein>
    <recommendedName>
        <fullName evidence="5">Lipoprotein</fullName>
    </recommendedName>
</protein>
<feature type="region of interest" description="Disordered" evidence="1">
    <location>
        <begin position="104"/>
        <end position="125"/>
    </location>
</feature>
<comment type="caution">
    <text evidence="3">The sequence shown here is derived from an EMBL/GenBank/DDBJ whole genome shotgun (WGS) entry which is preliminary data.</text>
</comment>
<dbReference type="EMBL" id="JBHSDY010000001">
    <property type="protein sequence ID" value="MFC4296678.1"/>
    <property type="molecule type" value="Genomic_DNA"/>
</dbReference>
<keyword evidence="2" id="KW-0732">Signal</keyword>
<proteinExistence type="predicted"/>
<evidence type="ECO:0000313" key="3">
    <source>
        <dbReference type="EMBL" id="MFC4296678.1"/>
    </source>
</evidence>
<feature type="signal peptide" evidence="2">
    <location>
        <begin position="1"/>
        <end position="22"/>
    </location>
</feature>
<evidence type="ECO:0000256" key="2">
    <source>
        <dbReference type="SAM" id="SignalP"/>
    </source>
</evidence>
<dbReference type="Proteomes" id="UP001595756">
    <property type="component" value="Unassembled WGS sequence"/>
</dbReference>
<feature type="chain" id="PRO_5045141468" description="Lipoprotein" evidence="2">
    <location>
        <begin position="23"/>
        <end position="182"/>
    </location>
</feature>
<evidence type="ECO:0000256" key="1">
    <source>
        <dbReference type="SAM" id="MobiDB-lite"/>
    </source>
</evidence>
<gene>
    <name evidence="3" type="ORF">ACFO0J_01325</name>
</gene>
<dbReference type="PROSITE" id="PS51257">
    <property type="entry name" value="PROKAR_LIPOPROTEIN"/>
    <property type="match status" value="1"/>
</dbReference>
<name>A0ABV8RU24_9BURK</name>
<dbReference type="RefSeq" id="WP_376811258.1">
    <property type="nucleotide sequence ID" value="NZ_JBHSDY010000001.1"/>
</dbReference>
<reference evidence="4" key="1">
    <citation type="journal article" date="2019" name="Int. J. Syst. Evol. Microbiol.">
        <title>The Global Catalogue of Microorganisms (GCM) 10K type strain sequencing project: providing services to taxonomists for standard genome sequencing and annotation.</title>
        <authorList>
            <consortium name="The Broad Institute Genomics Platform"/>
            <consortium name="The Broad Institute Genome Sequencing Center for Infectious Disease"/>
            <person name="Wu L."/>
            <person name="Ma J."/>
        </authorList>
    </citation>
    <scope>NUCLEOTIDE SEQUENCE [LARGE SCALE GENOMIC DNA]</scope>
    <source>
        <strain evidence="4">CGMCC 1.19029</strain>
    </source>
</reference>
<accession>A0ABV8RU24</accession>
<sequence>MFRILAIVCCAAWLAACSPTFDWRPVAFGQGGAAGVLPDTPQTQARPVMFEDRTLNLTMRSARAGGVLFALGAADLPPEWADDAAARRRLARWAVDALYRNVGAEPPGPETDPEQRVSFEGRGPQGPVRVEAQIKVTATEWLEAVVIAGPDDYASAPVGDFWLSLRWPGGAAGTATPGSAPQ</sequence>